<dbReference type="Pfam" id="PF00069">
    <property type="entry name" value="Pkinase"/>
    <property type="match status" value="1"/>
</dbReference>
<dbReference type="InterPro" id="IPR053159">
    <property type="entry name" value="Hybrid_Histidine_Kinase"/>
</dbReference>
<dbReference type="InterPro" id="IPR036890">
    <property type="entry name" value="HATPase_C_sf"/>
</dbReference>
<dbReference type="InterPro" id="IPR003594">
    <property type="entry name" value="HATPase_dom"/>
</dbReference>
<keyword evidence="10" id="KW-1185">Reference proteome</keyword>
<feature type="coiled-coil region" evidence="6">
    <location>
        <begin position="1518"/>
        <end position="1552"/>
    </location>
</feature>
<organism evidence="9 10">
    <name type="scientific">Microseira wollei NIES-4236</name>
    <dbReference type="NCBI Taxonomy" id="2530354"/>
    <lineage>
        <taxon>Bacteria</taxon>
        <taxon>Bacillati</taxon>
        <taxon>Cyanobacteriota</taxon>
        <taxon>Cyanophyceae</taxon>
        <taxon>Oscillatoriophycideae</taxon>
        <taxon>Aerosakkonematales</taxon>
        <taxon>Aerosakkonemataceae</taxon>
        <taxon>Microseira</taxon>
    </lineage>
</organism>
<keyword evidence="4" id="KW-0418">Kinase</keyword>
<evidence type="ECO:0000259" key="7">
    <source>
        <dbReference type="PROSITE" id="PS50011"/>
    </source>
</evidence>
<dbReference type="PANTHER" id="PTHR43642:SF1">
    <property type="entry name" value="HYBRID SIGNAL TRANSDUCTION HISTIDINE KINASE G"/>
    <property type="match status" value="1"/>
</dbReference>
<dbReference type="SMART" id="SM00220">
    <property type="entry name" value="S_TKc"/>
    <property type="match status" value="1"/>
</dbReference>
<dbReference type="Pfam" id="PF13191">
    <property type="entry name" value="AAA_16"/>
    <property type="match status" value="1"/>
</dbReference>
<evidence type="ECO:0000256" key="3">
    <source>
        <dbReference type="ARBA" id="ARBA00022553"/>
    </source>
</evidence>
<dbReference type="InterPro" id="IPR004358">
    <property type="entry name" value="Sig_transdc_His_kin-like_C"/>
</dbReference>
<dbReference type="InterPro" id="IPR008271">
    <property type="entry name" value="Ser/Thr_kinase_AS"/>
</dbReference>
<dbReference type="SUPFAM" id="SSF55874">
    <property type="entry name" value="ATPase domain of HSP90 chaperone/DNA topoisomerase II/histidine kinase"/>
    <property type="match status" value="1"/>
</dbReference>
<dbReference type="PROSITE" id="PS50109">
    <property type="entry name" value="HIS_KIN"/>
    <property type="match status" value="1"/>
</dbReference>
<dbReference type="EMBL" id="BLAY01000013">
    <property type="protein sequence ID" value="GET36501.1"/>
    <property type="molecule type" value="Genomic_DNA"/>
</dbReference>
<dbReference type="SUPFAM" id="SSF52540">
    <property type="entry name" value="P-loop containing nucleoside triphosphate hydrolases"/>
    <property type="match status" value="1"/>
</dbReference>
<dbReference type="Pfam" id="PF01590">
    <property type="entry name" value="GAF"/>
    <property type="match status" value="1"/>
</dbReference>
<dbReference type="SUPFAM" id="SSF56112">
    <property type="entry name" value="Protein kinase-like (PK-like)"/>
    <property type="match status" value="1"/>
</dbReference>
<dbReference type="Gene3D" id="3.30.450.40">
    <property type="match status" value="1"/>
</dbReference>
<dbReference type="InterPro" id="IPR029016">
    <property type="entry name" value="GAF-like_dom_sf"/>
</dbReference>
<dbReference type="GO" id="GO:0000155">
    <property type="term" value="F:phosphorelay sensor kinase activity"/>
    <property type="evidence" value="ECO:0007669"/>
    <property type="project" value="InterPro"/>
</dbReference>
<dbReference type="SUPFAM" id="SSF55781">
    <property type="entry name" value="GAF domain-like"/>
    <property type="match status" value="1"/>
</dbReference>
<dbReference type="EC" id="2.7.13.3" evidence="2"/>
<dbReference type="SUPFAM" id="SSF47384">
    <property type="entry name" value="Homodimeric domain of signal transducing histidine kinase"/>
    <property type="match status" value="1"/>
</dbReference>
<keyword evidence="6" id="KW-0175">Coiled coil</keyword>
<dbReference type="CDD" id="cd14014">
    <property type="entry name" value="STKc_PknB_like"/>
    <property type="match status" value="1"/>
</dbReference>
<evidence type="ECO:0000256" key="5">
    <source>
        <dbReference type="ARBA" id="ARBA00023012"/>
    </source>
</evidence>
<dbReference type="Proteomes" id="UP001050975">
    <property type="component" value="Unassembled WGS sequence"/>
</dbReference>
<dbReference type="SMART" id="SM00387">
    <property type="entry name" value="HATPase_c"/>
    <property type="match status" value="1"/>
</dbReference>
<dbReference type="PANTHER" id="PTHR43642">
    <property type="entry name" value="HYBRID SIGNAL TRANSDUCTION HISTIDINE KINASE G"/>
    <property type="match status" value="1"/>
</dbReference>
<dbReference type="SMART" id="SM00065">
    <property type="entry name" value="GAF"/>
    <property type="match status" value="1"/>
</dbReference>
<evidence type="ECO:0000256" key="4">
    <source>
        <dbReference type="ARBA" id="ARBA00022777"/>
    </source>
</evidence>
<dbReference type="InterPro" id="IPR000719">
    <property type="entry name" value="Prot_kinase_dom"/>
</dbReference>
<dbReference type="Gene3D" id="3.40.50.300">
    <property type="entry name" value="P-loop containing nucleotide triphosphate hydrolases"/>
    <property type="match status" value="1"/>
</dbReference>
<dbReference type="Gene3D" id="3.30.200.20">
    <property type="entry name" value="Phosphorylase Kinase, domain 1"/>
    <property type="match status" value="1"/>
</dbReference>
<dbReference type="InterPro" id="IPR041664">
    <property type="entry name" value="AAA_16"/>
</dbReference>
<keyword evidence="3" id="KW-0597">Phosphoprotein</keyword>
<evidence type="ECO:0000259" key="8">
    <source>
        <dbReference type="PROSITE" id="PS50109"/>
    </source>
</evidence>
<dbReference type="InterPro" id="IPR011009">
    <property type="entry name" value="Kinase-like_dom_sf"/>
</dbReference>
<dbReference type="InterPro" id="IPR011990">
    <property type="entry name" value="TPR-like_helical_dom_sf"/>
</dbReference>
<dbReference type="GO" id="GO:0005524">
    <property type="term" value="F:ATP binding"/>
    <property type="evidence" value="ECO:0007669"/>
    <property type="project" value="InterPro"/>
</dbReference>
<keyword evidence="5" id="KW-0902">Two-component regulatory system</keyword>
<evidence type="ECO:0000313" key="10">
    <source>
        <dbReference type="Proteomes" id="UP001050975"/>
    </source>
</evidence>
<keyword evidence="4" id="KW-0808">Transferase</keyword>
<dbReference type="PROSITE" id="PS00108">
    <property type="entry name" value="PROTEIN_KINASE_ST"/>
    <property type="match status" value="1"/>
</dbReference>
<protein>
    <recommendedName>
        <fullName evidence="2">histidine kinase</fullName>
        <ecNumber evidence="2">2.7.13.3</ecNumber>
    </recommendedName>
</protein>
<dbReference type="Gene3D" id="3.30.565.10">
    <property type="entry name" value="Histidine kinase-like ATPase, C-terminal domain"/>
    <property type="match status" value="1"/>
</dbReference>
<dbReference type="InterPro" id="IPR003018">
    <property type="entry name" value="GAF"/>
</dbReference>
<dbReference type="RefSeq" id="WP_226576187.1">
    <property type="nucleotide sequence ID" value="NZ_BLAY01000013.1"/>
</dbReference>
<dbReference type="Pfam" id="PF02518">
    <property type="entry name" value="HATPase_c"/>
    <property type="match status" value="1"/>
</dbReference>
<dbReference type="InterPro" id="IPR005467">
    <property type="entry name" value="His_kinase_dom"/>
</dbReference>
<evidence type="ECO:0000256" key="2">
    <source>
        <dbReference type="ARBA" id="ARBA00012438"/>
    </source>
</evidence>
<comment type="catalytic activity">
    <reaction evidence="1">
        <text>ATP + protein L-histidine = ADP + protein N-phospho-L-histidine.</text>
        <dbReference type="EC" id="2.7.13.3"/>
    </reaction>
</comment>
<evidence type="ECO:0000256" key="1">
    <source>
        <dbReference type="ARBA" id="ARBA00000085"/>
    </source>
</evidence>
<accession>A0AAV3X5G9</accession>
<dbReference type="InterPro" id="IPR003661">
    <property type="entry name" value="HisK_dim/P_dom"/>
</dbReference>
<dbReference type="PRINTS" id="PR00344">
    <property type="entry name" value="BCTRLSENSOR"/>
</dbReference>
<comment type="caution">
    <text evidence="9">The sequence shown here is derived from an EMBL/GenBank/DDBJ whole genome shotgun (WGS) entry which is preliminary data.</text>
</comment>
<dbReference type="PROSITE" id="PS50011">
    <property type="entry name" value="PROTEIN_KINASE_DOM"/>
    <property type="match status" value="1"/>
</dbReference>
<feature type="domain" description="Protein kinase" evidence="7">
    <location>
        <begin position="12"/>
        <end position="279"/>
    </location>
</feature>
<feature type="domain" description="Histidine kinase" evidence="8">
    <location>
        <begin position="1561"/>
        <end position="1819"/>
    </location>
</feature>
<proteinExistence type="predicted"/>
<gene>
    <name evidence="9" type="ORF">MiSe_12520</name>
</gene>
<dbReference type="SUPFAM" id="SSF48452">
    <property type="entry name" value="TPR-like"/>
    <property type="match status" value="1"/>
</dbReference>
<dbReference type="Gene3D" id="1.10.510.10">
    <property type="entry name" value="Transferase(Phosphotransferase) domain 1"/>
    <property type="match status" value="1"/>
</dbReference>
<dbReference type="InterPro" id="IPR036097">
    <property type="entry name" value="HisK_dim/P_sf"/>
</dbReference>
<name>A0AAV3X5G9_9CYAN</name>
<dbReference type="InterPro" id="IPR027417">
    <property type="entry name" value="P-loop_NTPase"/>
</dbReference>
<evidence type="ECO:0000313" key="9">
    <source>
        <dbReference type="EMBL" id="GET36501.1"/>
    </source>
</evidence>
<dbReference type="CDD" id="cd00082">
    <property type="entry name" value="HisKA"/>
    <property type="match status" value="1"/>
</dbReference>
<dbReference type="Gene3D" id="1.10.287.130">
    <property type="match status" value="1"/>
</dbReference>
<evidence type="ECO:0000256" key="6">
    <source>
        <dbReference type="SAM" id="Coils"/>
    </source>
</evidence>
<sequence>MYTPSAIALPGYRIIELIYDSTRTLVYRGQRTKDQKPVAIKLLRSEYPSFNELVQFRNQYSIAKNLDLPGIIKTYSLENCRNGYALVMEDMGGISLKQYTASHPLSLAEFLALAIQIVSTLEGLYRHRVIHKDIKPGNILINPTTLEVRLIDFSIASLLPREAQVLTNPNVLEGTLPYLSPEQTGRMNRGIDYRTDFYSLGITFYELLTGRLPFSATEPMELVYSHLAKQPDSVHSLNPSIPPILSDIVGKLMAKNAEDRYQSALGLKQDLETCLHQWNNLGNIPAFELGKRDISDCFIIPEKLYGRHKEVETLLAAFDRVAGGKTEMMLVAGFSGIGKTAVVNEIHKPIVRQRGYFIKGKFDQFQRNIPFSAFVQAFRDLMAQLLSESDTQIAQWKTKILSALGENGQVIIDVIPELERIIGKQPPVPELSGSAAQNRFNLLFEKFIQIFSTKEHPLVIFLDDLQWADSASLKLMQLLMSETDSCYLLLIGAYRDNEVSPAHPLMLALEEIRKIQATVNTITLAPLKQSDLNHLIADTLNCPLDLAFPLTQLIHQKTKGNPFFANQFLKSLYENRLIIFNFEAGYWQSDIVRVRTLALTDDVVEFMALQLQKLPASTQTVLQLAACIGNQFDLETLAIVQEKSPDETAADLWKALQEGLILPLSEIYKFFQDYSNKEEPNQLPINHQLPSYKFLHDRVQQAAYSLIPENQKQSTHLKIGQQLLNKTPEAEREEKIFAIVNQLNIGVELIALQTERDELAQLNLMAGRKARNSTAYAAAVGYFTVGISILPADCWQTNYQLTRNLYEEAAEAAYLDLDFERMEQLAQVVLQQAKTPLEKVKVYHAKIQAYGAQNKAIEAVNTTITFLKLLGIYFPENTSQSDIQMEREKTISNLASRGKIEDLIHLPEMTDPCSLAAMGILASATTLVYQAVPELFPLIIFKQINLSVTYGNAPLSAFAYVVYGLILCGVVEDIESGYQFGKLAENLLAKFHTKAVTAKVIQTFNCLVRNWKDHIRETLKPLLEAYSVGLETGDLEFAALSLNTYCYAAYFMGRELTELQQELTTYSNALWQIKQERIFYRNEIYRQIVLNWLGYAENPCCLIGEAYDEEKMLPLHFEANDTCAILYFYFGKLQLCYLLGNYPQAIENAAKAEQYLNGGIGQIVIPQFHFYDSLTRLAVYPDVKQAEQEKIWEKVAANQEKMKGWAHHAPANFMDKFYLVEAERHRVLEQKIDAINCYNQAIALAKENEYIQEEALANELIAKFYLGWGREKIAQVYLTEAYYAYARWGATAKVDDLEKRYPQLLAPILQGEIIRSHSNQTLATLSIHSTETTLISSNTKMLAELDLASVIKASQTLSGEIQLDKLIATLMQVVLENAGAQKCVLVLPQGDNWVIEAIAQLDEAETSTQLTVLQSEPVEESLEIPKSAINYVKRTLETLVIQDATAKTNWAADPYMHKQQPKSVLCGPILNQGKLIGILYLENNLIQGAFTTSRIEILNLLCAQAAISLENARLYQTSQQLYQQSQNYAQQLEKYLQELQQTQLQLIQSEKMSALGNLVAGVAHEINNPVGFISGNIDEAIAAVKDLTEYLELYHEKFPNPGEEIAEKAEEIELEYLLEDLPKMLSSMKVGCDRIRNISTSLRTFSRADSSSKVAVNLHEGIDSTLMILRHRLKANENRPEIQAIKVYGNIPAVKCYPGQLNQVFMNILANAIDALEESNSQRSYAEIQANPNQITIKTEVTADNQQVAIKIRDNGLGMSEEIKARIFDHLFTTKSLGKGTGLGLSISRQIVQETHGGSLTCESVLGQGTEFTIWLPIE</sequence>
<reference evidence="9" key="1">
    <citation type="submission" date="2019-10" db="EMBL/GenBank/DDBJ databases">
        <title>Draft genome sequece of Microseira wollei NIES-4236.</title>
        <authorList>
            <person name="Yamaguchi H."/>
            <person name="Suzuki S."/>
            <person name="Kawachi M."/>
        </authorList>
    </citation>
    <scope>NUCLEOTIDE SEQUENCE</scope>
    <source>
        <strain evidence="9">NIES-4236</strain>
    </source>
</reference>